<dbReference type="Proteomes" id="UP001280121">
    <property type="component" value="Unassembled WGS sequence"/>
</dbReference>
<sequence length="464" mass="52162">MDSHHKQSPVIVIMVPLPVQSHMNQLLRLSCLISSHNIPVHYAASTVHNRQVKLRADDIDPLDLERIHFHDMPLRPIVFPSPNPHSSTKFPTHLQPLIEAFPLFRRHFTVLLHGLLSPTAKRVVVIHDALMASVVQDSVSIPNAETYAFTASSAFSSLFDLWEAMGKPFQIAAEVVPSELPSVEDCLTFEFLNFILNQIEFLKFRTGDLINTSRSVEATYIDLLEKVPGNKRYWAVGPMNPVTICSKHGNSNNRDKCLSWLDKQAPKSVIYISFGTITSVTDEQINEIAISLEQCNTKFIWVLRNADKGDIFAEECRSAELPEGFEKRTECLGKIVRDWAPQLEILGHPSTGGFMSHCGWNSCLESLSMGVPIAAWPMHSDQPKNAVLISEVLRVGLIVKKWTHAQEIVESSHIKEAVRRLMASEEGDQMRKRAHAFRESFKQSLGNDGVSCTELESFVAHITR</sequence>
<dbReference type="PANTHER" id="PTHR48044:SF92">
    <property type="entry name" value="GLYCOSYLTRANSFERASE"/>
    <property type="match status" value="1"/>
</dbReference>
<reference evidence="6" key="1">
    <citation type="journal article" date="2023" name="Plant J.">
        <title>Genome sequences and population genomics provide insights into the demographic history, inbreeding, and mutation load of two 'living fossil' tree species of Dipteronia.</title>
        <authorList>
            <person name="Feng Y."/>
            <person name="Comes H.P."/>
            <person name="Chen J."/>
            <person name="Zhu S."/>
            <person name="Lu R."/>
            <person name="Zhang X."/>
            <person name="Li P."/>
            <person name="Qiu J."/>
            <person name="Olsen K.M."/>
            <person name="Qiu Y."/>
        </authorList>
    </citation>
    <scope>NUCLEOTIDE SEQUENCE</scope>
    <source>
        <strain evidence="6">KIB01</strain>
    </source>
</reference>
<comment type="similarity">
    <text evidence="1 3">Belongs to the UDP-glycosyltransferase family.</text>
</comment>
<dbReference type="InterPro" id="IPR058980">
    <property type="entry name" value="Glyco_transf_N"/>
</dbReference>
<keyword evidence="7" id="KW-1185">Reference proteome</keyword>
<keyword evidence="3" id="KW-0328">Glycosyltransferase</keyword>
<protein>
    <recommendedName>
        <fullName evidence="4">Glycosyltransferase</fullName>
        <ecNumber evidence="4">2.4.1.-</ecNumber>
    </recommendedName>
</protein>
<comment type="caution">
    <text evidence="6">The sequence shown here is derived from an EMBL/GenBank/DDBJ whole genome shotgun (WGS) entry which is preliminary data.</text>
</comment>
<dbReference type="GO" id="GO:0009690">
    <property type="term" value="P:cytokinin metabolic process"/>
    <property type="evidence" value="ECO:0007669"/>
    <property type="project" value="UniProtKB-ARBA"/>
</dbReference>
<evidence type="ECO:0000313" key="6">
    <source>
        <dbReference type="EMBL" id="KAK2651894.1"/>
    </source>
</evidence>
<evidence type="ECO:0000259" key="5">
    <source>
        <dbReference type="Pfam" id="PF26168"/>
    </source>
</evidence>
<keyword evidence="2 3" id="KW-0808">Transferase</keyword>
<dbReference type="FunFam" id="3.40.50.2000:FF:000060">
    <property type="entry name" value="Glycosyltransferase"/>
    <property type="match status" value="1"/>
</dbReference>
<dbReference type="FunFam" id="3.40.50.2000:FF:000238">
    <property type="entry name" value="Glycosyltransferase"/>
    <property type="match status" value="1"/>
</dbReference>
<dbReference type="PANTHER" id="PTHR48044">
    <property type="entry name" value="GLYCOSYLTRANSFERASE"/>
    <property type="match status" value="1"/>
</dbReference>
<dbReference type="Pfam" id="PF00201">
    <property type="entry name" value="UDPGT"/>
    <property type="match status" value="1"/>
</dbReference>
<dbReference type="InterPro" id="IPR035595">
    <property type="entry name" value="UDP_glycos_trans_CS"/>
</dbReference>
<evidence type="ECO:0000313" key="7">
    <source>
        <dbReference type="Proteomes" id="UP001280121"/>
    </source>
</evidence>
<dbReference type="InterPro" id="IPR002213">
    <property type="entry name" value="UDP_glucos_trans"/>
</dbReference>
<dbReference type="GO" id="GO:0050404">
    <property type="term" value="F:zeatin O-beta-D-xylosyltransferase activity"/>
    <property type="evidence" value="ECO:0007669"/>
    <property type="project" value="UniProtKB-ARBA"/>
</dbReference>
<proteinExistence type="inferred from homology"/>
<dbReference type="SUPFAM" id="SSF53756">
    <property type="entry name" value="UDP-Glycosyltransferase/glycogen phosphorylase"/>
    <property type="match status" value="1"/>
</dbReference>
<name>A0AAE0CHI1_9ROSI</name>
<evidence type="ECO:0000256" key="2">
    <source>
        <dbReference type="ARBA" id="ARBA00022679"/>
    </source>
</evidence>
<accession>A0AAE0CHI1</accession>
<dbReference type="PROSITE" id="PS00375">
    <property type="entry name" value="UDPGT"/>
    <property type="match status" value="1"/>
</dbReference>
<dbReference type="Pfam" id="PF26168">
    <property type="entry name" value="Glyco_transf_N"/>
    <property type="match status" value="1"/>
</dbReference>
<dbReference type="Gene3D" id="3.40.50.2000">
    <property type="entry name" value="Glycogen Phosphorylase B"/>
    <property type="match status" value="2"/>
</dbReference>
<evidence type="ECO:0000256" key="3">
    <source>
        <dbReference type="RuleBase" id="RU003718"/>
    </source>
</evidence>
<evidence type="ECO:0000256" key="4">
    <source>
        <dbReference type="RuleBase" id="RU362057"/>
    </source>
</evidence>
<feature type="domain" description="Glycosyltransferase N-terminal" evidence="5">
    <location>
        <begin position="9"/>
        <end position="241"/>
    </location>
</feature>
<organism evidence="6 7">
    <name type="scientific">Dipteronia dyeriana</name>
    <dbReference type="NCBI Taxonomy" id="168575"/>
    <lineage>
        <taxon>Eukaryota</taxon>
        <taxon>Viridiplantae</taxon>
        <taxon>Streptophyta</taxon>
        <taxon>Embryophyta</taxon>
        <taxon>Tracheophyta</taxon>
        <taxon>Spermatophyta</taxon>
        <taxon>Magnoliopsida</taxon>
        <taxon>eudicotyledons</taxon>
        <taxon>Gunneridae</taxon>
        <taxon>Pentapetalae</taxon>
        <taxon>rosids</taxon>
        <taxon>malvids</taxon>
        <taxon>Sapindales</taxon>
        <taxon>Sapindaceae</taxon>
        <taxon>Hippocastanoideae</taxon>
        <taxon>Acereae</taxon>
        <taxon>Dipteronia</taxon>
    </lineage>
</organism>
<gene>
    <name evidence="6" type="ORF">Ddye_011750</name>
</gene>
<dbReference type="EMBL" id="JANJYI010000004">
    <property type="protein sequence ID" value="KAK2651894.1"/>
    <property type="molecule type" value="Genomic_DNA"/>
</dbReference>
<dbReference type="CDD" id="cd03784">
    <property type="entry name" value="GT1_Gtf-like"/>
    <property type="match status" value="1"/>
</dbReference>
<dbReference type="EC" id="2.4.1.-" evidence="4"/>
<evidence type="ECO:0000256" key="1">
    <source>
        <dbReference type="ARBA" id="ARBA00009995"/>
    </source>
</evidence>
<dbReference type="AlphaFoldDB" id="A0AAE0CHI1"/>